<sequence>MQVVDRVISLEKLLQALLKAMTKNRGRIIRFDDKTVIDNSAVNDETKKLSKIMILEPKSKMLKNKEIITLSSSEDEEIDRSNCKDFFTTKYDSNTFQNNNLDSAVAVSAHKKEPKDDSDRTFWKSLMMLRDTQRRSCMTSSNKGDLLGREAGRLRFDPDRVNMLCLTVQSALVSFLRTYTGRSNHPLYCLDRPTVHVL</sequence>
<reference evidence="1" key="1">
    <citation type="submission" date="2020-11" db="EMBL/GenBank/DDBJ databases">
        <authorList>
            <person name="Tran Van P."/>
        </authorList>
    </citation>
    <scope>NUCLEOTIDE SEQUENCE</scope>
</reference>
<dbReference type="AlphaFoldDB" id="A0A7R9EF85"/>
<gene>
    <name evidence="1" type="ORF">TMSB3V08_LOCUS8800</name>
</gene>
<evidence type="ECO:0000313" key="1">
    <source>
        <dbReference type="EMBL" id="CAD7432083.1"/>
    </source>
</evidence>
<dbReference type="EMBL" id="OB795338">
    <property type="protein sequence ID" value="CAD7432083.1"/>
    <property type="molecule type" value="Genomic_DNA"/>
</dbReference>
<name>A0A7R9EF85_9NEOP</name>
<protein>
    <submittedName>
        <fullName evidence="1">Uncharacterized protein</fullName>
    </submittedName>
</protein>
<accession>A0A7R9EF85</accession>
<proteinExistence type="predicted"/>
<organism evidence="1">
    <name type="scientific">Timema monikensis</name>
    <dbReference type="NCBI Taxonomy" id="170555"/>
    <lineage>
        <taxon>Eukaryota</taxon>
        <taxon>Metazoa</taxon>
        <taxon>Ecdysozoa</taxon>
        <taxon>Arthropoda</taxon>
        <taxon>Hexapoda</taxon>
        <taxon>Insecta</taxon>
        <taxon>Pterygota</taxon>
        <taxon>Neoptera</taxon>
        <taxon>Polyneoptera</taxon>
        <taxon>Phasmatodea</taxon>
        <taxon>Timematodea</taxon>
        <taxon>Timematoidea</taxon>
        <taxon>Timematidae</taxon>
        <taxon>Timema</taxon>
    </lineage>
</organism>